<dbReference type="Gene3D" id="1.20.120.520">
    <property type="entry name" value="nmb1532 protein domain like"/>
    <property type="match status" value="1"/>
</dbReference>
<dbReference type="AlphaFoldDB" id="A4TWT9"/>
<feature type="domain" description="Hemerythrin-like" evidence="1">
    <location>
        <begin position="10"/>
        <end position="143"/>
    </location>
</feature>
<reference evidence="2" key="1">
    <citation type="journal article" date="2007" name="J. Bacteriol.">
        <title>Comparative genome analysis of four magnetotactic bacteria reveals a complex set of group-specific genes implicated in magnetosome biomineralization and function.</title>
        <authorList>
            <person name="Richter M."/>
            <person name="Kube M."/>
            <person name="Bazylinski D.A."/>
            <person name="Lombardot T."/>
            <person name="Gloeckner F.O."/>
            <person name="Reinhardt R."/>
            <person name="Schueler D."/>
        </authorList>
    </citation>
    <scope>NUCLEOTIDE SEQUENCE</scope>
    <source>
        <strain evidence="2">MSR-1</strain>
    </source>
</reference>
<proteinExistence type="predicted"/>
<dbReference type="RefSeq" id="WP_234016399.1">
    <property type="nucleotide sequence ID" value="NZ_CP027527.1"/>
</dbReference>
<accession>A4TWT9</accession>
<protein>
    <submittedName>
        <fullName evidence="2">Hemerythrin</fullName>
    </submittedName>
</protein>
<evidence type="ECO:0000259" key="1">
    <source>
        <dbReference type="Pfam" id="PF01814"/>
    </source>
</evidence>
<organism evidence="2">
    <name type="scientific">Magnetospirillum gryphiswaldense</name>
    <dbReference type="NCBI Taxonomy" id="55518"/>
    <lineage>
        <taxon>Bacteria</taxon>
        <taxon>Pseudomonadati</taxon>
        <taxon>Pseudomonadota</taxon>
        <taxon>Alphaproteobacteria</taxon>
        <taxon>Rhodospirillales</taxon>
        <taxon>Rhodospirillaceae</taxon>
        <taxon>Magnetospirillum</taxon>
    </lineage>
</organism>
<dbReference type="InterPro" id="IPR012312">
    <property type="entry name" value="Hemerythrin-like"/>
</dbReference>
<name>A4TWT9_9PROT</name>
<dbReference type="EMBL" id="CU459003">
    <property type="protein sequence ID" value="CAM75096.1"/>
    <property type="molecule type" value="Genomic_DNA"/>
</dbReference>
<sequence>MLLQSETGSLLHQDHMTTIETLQGLEELLSRHRQPPALDDALRERLRALAATLRAEVESHFAFEEGHLFPLFVSKGESGIVMMLTHEHRSILPMALRVAELAGQAAESGFDDQSWRDFRDTGAELVEREIFHIQKEEMGLLAAISALLDETEDAGLAEIYRRTVK</sequence>
<dbReference type="Pfam" id="PF01814">
    <property type="entry name" value="Hemerythrin"/>
    <property type="match status" value="1"/>
</dbReference>
<evidence type="ECO:0000313" key="2">
    <source>
        <dbReference type="EMBL" id="CAM75096.1"/>
    </source>
</evidence>
<gene>
    <name evidence="2" type="ORF">MGR_0729</name>
</gene>